<dbReference type="PANTHER" id="PTHR37017:SF11">
    <property type="entry name" value="ESTERASE_LIPASE_THIOESTERASE DOMAIN-CONTAINING PROTEIN"/>
    <property type="match status" value="1"/>
</dbReference>
<evidence type="ECO:0000313" key="2">
    <source>
        <dbReference type="EMBL" id="KAL2857182.1"/>
    </source>
</evidence>
<dbReference type="Pfam" id="PF12697">
    <property type="entry name" value="Abhydrolase_6"/>
    <property type="match status" value="1"/>
</dbReference>
<dbReference type="InterPro" id="IPR052897">
    <property type="entry name" value="Sec-Metab_Biosynth_Hydrolase"/>
</dbReference>
<feature type="domain" description="AB hydrolase-1" evidence="1">
    <location>
        <begin position="4"/>
        <end position="235"/>
    </location>
</feature>
<keyword evidence="3" id="KW-1185">Reference proteome</keyword>
<name>A0ABR4KY40_9EURO</name>
<reference evidence="2 3" key="1">
    <citation type="submission" date="2024-07" db="EMBL/GenBank/DDBJ databases">
        <title>Section-level genome sequencing and comparative genomics of Aspergillus sections Usti and Cavernicolus.</title>
        <authorList>
            <consortium name="Lawrence Berkeley National Laboratory"/>
            <person name="Nybo J.L."/>
            <person name="Vesth T.C."/>
            <person name="Theobald S."/>
            <person name="Frisvad J.C."/>
            <person name="Larsen T.O."/>
            <person name="Kjaerboelling I."/>
            <person name="Rothschild-Mancinelli K."/>
            <person name="Lyhne E.K."/>
            <person name="Kogle M.E."/>
            <person name="Barry K."/>
            <person name="Clum A."/>
            <person name="Na H."/>
            <person name="Ledsgaard L."/>
            <person name="Lin J."/>
            <person name="Lipzen A."/>
            <person name="Kuo A."/>
            <person name="Riley R."/>
            <person name="Mondo S."/>
            <person name="Labutti K."/>
            <person name="Haridas S."/>
            <person name="Pangalinan J."/>
            <person name="Salamov A.A."/>
            <person name="Simmons B.A."/>
            <person name="Magnuson J.K."/>
            <person name="Chen J."/>
            <person name="Drula E."/>
            <person name="Henrissat B."/>
            <person name="Wiebenga A."/>
            <person name="Lubbers R.J."/>
            <person name="Gomes A.C."/>
            <person name="Makela M.R."/>
            <person name="Stajich J."/>
            <person name="Grigoriev I.V."/>
            <person name="Mortensen U.H."/>
            <person name="De Vries R.P."/>
            <person name="Baker S.E."/>
            <person name="Andersen M.R."/>
        </authorList>
    </citation>
    <scope>NUCLEOTIDE SEQUENCE [LARGE SCALE GENOMIC DNA]</scope>
    <source>
        <strain evidence="2 3">CBS 123904</strain>
    </source>
</reference>
<sequence>MTTIVLVPGAWLTPAFYEPFLSAVREAGHPVHCAEYPSLDPADPTTADCTADTKVLTQTLRTLVEDEGRDLLLVLHSYAGMPGAAAATGLSKSERVRQDKRGGVVGMVFIAAFIVSEGISCSGLQGGDLPGWILLDKPQPHLNVPHDPKTNFAGDIDARLLVELNSYIKPHSTVAFNSPQPAPAWADDAFAGRLAAIVTGADLAVPKVAQYGMLAATQKNWIIREIDCSHCAPFISRIYESVNLVLGLLREFEGV</sequence>
<dbReference type="Proteomes" id="UP001610446">
    <property type="component" value="Unassembled WGS sequence"/>
</dbReference>
<dbReference type="PANTHER" id="PTHR37017">
    <property type="entry name" value="AB HYDROLASE-1 DOMAIN-CONTAINING PROTEIN-RELATED"/>
    <property type="match status" value="1"/>
</dbReference>
<gene>
    <name evidence="2" type="ORF">BJY01DRAFT_202937</name>
</gene>
<dbReference type="SUPFAM" id="SSF53474">
    <property type="entry name" value="alpha/beta-Hydrolases"/>
    <property type="match status" value="1"/>
</dbReference>
<proteinExistence type="predicted"/>
<protein>
    <submittedName>
        <fullName evidence="2">Alpha/beta-hydrolase</fullName>
    </submittedName>
</protein>
<dbReference type="InterPro" id="IPR029058">
    <property type="entry name" value="AB_hydrolase_fold"/>
</dbReference>
<evidence type="ECO:0000259" key="1">
    <source>
        <dbReference type="Pfam" id="PF12697"/>
    </source>
</evidence>
<evidence type="ECO:0000313" key="3">
    <source>
        <dbReference type="Proteomes" id="UP001610446"/>
    </source>
</evidence>
<dbReference type="InterPro" id="IPR000073">
    <property type="entry name" value="AB_hydrolase_1"/>
</dbReference>
<comment type="caution">
    <text evidence="2">The sequence shown here is derived from an EMBL/GenBank/DDBJ whole genome shotgun (WGS) entry which is preliminary data.</text>
</comment>
<dbReference type="EMBL" id="JBFXLU010000005">
    <property type="protein sequence ID" value="KAL2857182.1"/>
    <property type="molecule type" value="Genomic_DNA"/>
</dbReference>
<dbReference type="Gene3D" id="3.40.50.1820">
    <property type="entry name" value="alpha/beta hydrolase"/>
    <property type="match status" value="1"/>
</dbReference>
<organism evidence="2 3">
    <name type="scientific">Aspergillus pseudoustus</name>
    <dbReference type="NCBI Taxonomy" id="1810923"/>
    <lineage>
        <taxon>Eukaryota</taxon>
        <taxon>Fungi</taxon>
        <taxon>Dikarya</taxon>
        <taxon>Ascomycota</taxon>
        <taxon>Pezizomycotina</taxon>
        <taxon>Eurotiomycetes</taxon>
        <taxon>Eurotiomycetidae</taxon>
        <taxon>Eurotiales</taxon>
        <taxon>Aspergillaceae</taxon>
        <taxon>Aspergillus</taxon>
        <taxon>Aspergillus subgen. Nidulantes</taxon>
    </lineage>
</organism>
<accession>A0ABR4KY40</accession>